<dbReference type="FunFam" id="1.10.510.10:FF:000908">
    <property type="entry name" value="Slowpoke binding protein, putative"/>
    <property type="match status" value="1"/>
</dbReference>
<evidence type="ECO:0000313" key="3">
    <source>
        <dbReference type="Proteomes" id="UP000008820"/>
    </source>
</evidence>
<feature type="compositionally biased region" description="Basic and acidic residues" evidence="1">
    <location>
        <begin position="1"/>
        <end position="11"/>
    </location>
</feature>
<feature type="compositionally biased region" description="Low complexity" evidence="1">
    <location>
        <begin position="1193"/>
        <end position="1210"/>
    </location>
</feature>
<feature type="compositionally biased region" description="Polar residues" evidence="1">
    <location>
        <begin position="873"/>
        <end position="890"/>
    </location>
</feature>
<dbReference type="VEuPathDB" id="VectorBase:AAEL018232"/>
<feature type="compositionally biased region" description="Polar residues" evidence="1">
    <location>
        <begin position="1267"/>
        <end position="1276"/>
    </location>
</feature>
<feature type="region of interest" description="Disordered" evidence="1">
    <location>
        <begin position="269"/>
        <end position="288"/>
    </location>
</feature>
<sequence>MLDKKMQDTTNKHHQSSQSQQTHSEQVRAKQRRTHLHQRTKLSTPTTAVPTAATVSDSATEPILSPVVSHASSDRQVFNSHQPVVSNPLASLPPLPPGKLPRSNSLILGANFQTTSTTNATTTTTNNTTTPATNANPAVSFSLYKTINTVIKSGRKIIVRVCDVSNVKTKLRMFNLYSTMNKRNGAEEKEARVMETTGHDRFCQERPSREWSCMEFDDFHPIHCMRRSSYRRKKRKMRRAQSAAEFNEPRTEVPTVTAASKRMLFRGRSVSSDHDNNSESEHSERSPLVSAKLDSLAKLLFSRSLLQDATGSSSAKDNESPTRNNVRYQYTALDSGIGAPDRSPRERAARDRAFTACQEWLQHSGGRYEAIAHLDDIGSRSNKHWFLLNDCTIRTDRLMTLLPLPPDCIALEELPPSECPQGVLMELLGSLQHPYIYPVLDLGFFPTDSHHYACLVMPFNQRGSLKDLIYKSQWNEPWSRKYTRKSTCLPLSQVQRLGRQILEALLFLKERGIPSHGHLHSGNVILQNGVARLSGLENGLLGLSSRVNAVVWARTAPDIDNIDVICFGHLLFEMCAGYELSSPQPTPGHYQLDLERYPQVVDVLQMIFESPDGRYPTVEELVLCDIFRNIDLRELRGTCVPSFKHGLSSSTLSLLNAVRRRQGAILSGSYSEGSSPCTPPSTPRERKTGDVESSDLSSSDSEDLLDEIVIASARIDDPAHYDPLSSPIHYCDNNVQSDDNSNSNTIIRIDSIESQGSTSSSAGSIQLQQLNPSSACKNLKSRRMEYSRRGMILGLSNPSQDSAFGSMTDGESSRASSFKLSSFASMNSPIDEGVEDLLVENGTETIATTMAGLKYIDSTGSSPCHDDHASISPRDSQPGPSSSRDISPNHSARYLEPPKLVINNHSSTTTNASLCYTSSPLRKCATTEVFSQKYRVSSFEDMSYSSRTANKSIKNSTRKIFRSFEEERRIDTAFMPIETSSAQHTGRQGQNQLHPKKTRQQSTSTLHHQLSLPPTLTPTSPKQLVTPAQYNQLTKKKNASFQNLQSLAAARDKTYQWRTKLIKSNECLFETSFNMSPSSTTQSEIDRLLSHGSSTHELATTSAATTGAEIERFILTPEPVVMNPRRTRADRQQLFSLAKFKHSTILDSISLENLSEEGKRESDPTVSSTSNCSTKSCSWDDRTEIEARKLENSSTDDTSSDQDSSSVTDSLLRSPISRHDQRSRGSGSSSAAEVRKYLDDTAGSDGGFGSGNEEKTPLLEGMELSPISPTESEQML</sequence>
<feature type="region of interest" description="Disordered" evidence="1">
    <location>
        <begin position="229"/>
        <end position="260"/>
    </location>
</feature>
<accession>A0A1S4G7X8</accession>
<feature type="region of interest" description="Disordered" evidence="1">
    <location>
        <begin position="979"/>
        <end position="1023"/>
    </location>
</feature>
<reference evidence="2 3" key="1">
    <citation type="submission" date="2017-06" db="EMBL/GenBank/DDBJ databases">
        <title>Aedes aegypti genome working group (AGWG) sequencing and assembly.</title>
        <authorList>
            <consortium name="Aedes aegypti Genome Working Group (AGWG)"/>
            <person name="Matthews B.J."/>
        </authorList>
    </citation>
    <scope>NUCLEOTIDE SEQUENCE [LARGE SCALE GENOMIC DNA]</scope>
    <source>
        <strain evidence="2 3">LVP_AGWG</strain>
    </source>
</reference>
<evidence type="ECO:0000313" key="2">
    <source>
        <dbReference type="EnsemblMetazoa" id="AAEL018232-PA"/>
    </source>
</evidence>
<proteinExistence type="predicted"/>
<feature type="region of interest" description="Disordered" evidence="1">
    <location>
        <begin position="1"/>
        <end position="57"/>
    </location>
</feature>
<dbReference type="Proteomes" id="UP000008820">
    <property type="component" value="Chromosome 2"/>
</dbReference>
<feature type="compositionally biased region" description="Low complexity" evidence="1">
    <location>
        <begin position="1005"/>
        <end position="1021"/>
    </location>
</feature>
<organism evidence="2 3">
    <name type="scientific">Aedes aegypti</name>
    <name type="common">Yellowfever mosquito</name>
    <name type="synonym">Culex aegypti</name>
    <dbReference type="NCBI Taxonomy" id="7159"/>
    <lineage>
        <taxon>Eukaryota</taxon>
        <taxon>Metazoa</taxon>
        <taxon>Ecdysozoa</taxon>
        <taxon>Arthropoda</taxon>
        <taxon>Hexapoda</taxon>
        <taxon>Insecta</taxon>
        <taxon>Pterygota</taxon>
        <taxon>Neoptera</taxon>
        <taxon>Endopterygota</taxon>
        <taxon>Diptera</taxon>
        <taxon>Nematocera</taxon>
        <taxon>Culicoidea</taxon>
        <taxon>Culicidae</taxon>
        <taxon>Culicinae</taxon>
        <taxon>Aedini</taxon>
        <taxon>Aedes</taxon>
        <taxon>Stegomyia</taxon>
    </lineage>
</organism>
<dbReference type="InParanoid" id="A0A1S4G7X8"/>
<feature type="compositionally biased region" description="Basic residues" evidence="1">
    <location>
        <begin position="29"/>
        <end position="40"/>
    </location>
</feature>
<evidence type="ECO:0000256" key="1">
    <source>
        <dbReference type="SAM" id="MobiDB-lite"/>
    </source>
</evidence>
<gene>
    <name evidence="2" type="primary">5575842</name>
</gene>
<feature type="compositionally biased region" description="Basic residues" evidence="1">
    <location>
        <begin position="229"/>
        <end position="239"/>
    </location>
</feature>
<feature type="region of interest" description="Disordered" evidence="1">
    <location>
        <begin position="1154"/>
        <end position="1178"/>
    </location>
</feature>
<feature type="compositionally biased region" description="Low complexity" evidence="1">
    <location>
        <begin position="43"/>
        <end position="57"/>
    </location>
</feature>
<feature type="compositionally biased region" description="Polar residues" evidence="1">
    <location>
        <begin position="979"/>
        <end position="993"/>
    </location>
</feature>
<feature type="region of interest" description="Disordered" evidence="1">
    <location>
        <begin position="667"/>
        <end position="701"/>
    </location>
</feature>
<dbReference type="InterPro" id="IPR011009">
    <property type="entry name" value="Kinase-like_dom_sf"/>
</dbReference>
<protein>
    <submittedName>
        <fullName evidence="2">Uncharacterized protein</fullName>
    </submittedName>
</protein>
<dbReference type="EnsemblMetazoa" id="AAEL018232-RA">
    <property type="protein sequence ID" value="AAEL018232-PA"/>
    <property type="gene ID" value="AAEL018232"/>
</dbReference>
<dbReference type="AlphaFoldDB" id="A0A1S4G7X8"/>
<feature type="compositionally biased region" description="Low complexity" evidence="1">
    <location>
        <begin position="1167"/>
        <end position="1177"/>
    </location>
</feature>
<dbReference type="OrthoDB" id="10045021at2759"/>
<reference evidence="2" key="2">
    <citation type="submission" date="2020-05" db="UniProtKB">
        <authorList>
            <consortium name="EnsemblMetazoa"/>
        </authorList>
    </citation>
    <scope>IDENTIFICATION</scope>
    <source>
        <strain evidence="2">LVP_AGWG</strain>
    </source>
</reference>
<dbReference type="SUPFAM" id="SSF56112">
    <property type="entry name" value="Protein kinase-like (PK-like)"/>
    <property type="match status" value="1"/>
</dbReference>
<dbReference type="Gene3D" id="1.10.510.10">
    <property type="entry name" value="Transferase(Phosphotransferase) domain 1"/>
    <property type="match status" value="1"/>
</dbReference>
<feature type="region of interest" description="Disordered" evidence="1">
    <location>
        <begin position="858"/>
        <end position="891"/>
    </location>
</feature>
<feature type="region of interest" description="Disordered" evidence="1">
    <location>
        <begin position="1190"/>
        <end position="1276"/>
    </location>
</feature>
<feature type="compositionally biased region" description="Basic and acidic residues" evidence="1">
    <location>
        <begin position="271"/>
        <end position="285"/>
    </location>
</feature>
<name>A0A1S4G7X8_AEDAE</name>
<keyword evidence="3" id="KW-1185">Reference proteome</keyword>